<dbReference type="InterPro" id="IPR036388">
    <property type="entry name" value="WH-like_DNA-bd_sf"/>
</dbReference>
<dbReference type="InterPro" id="IPR019559">
    <property type="entry name" value="Cullin_neddylation_domain"/>
</dbReference>
<dbReference type="SMART" id="SM00884">
    <property type="entry name" value="Cullin_Nedd8"/>
    <property type="match status" value="1"/>
</dbReference>
<dbReference type="InterPro" id="IPR036390">
    <property type="entry name" value="WH_DNA-bd_sf"/>
</dbReference>
<feature type="non-terminal residue" evidence="2">
    <location>
        <position position="71"/>
    </location>
</feature>
<dbReference type="PANTHER" id="PTHR11932">
    <property type="entry name" value="CULLIN"/>
    <property type="match status" value="1"/>
</dbReference>
<evidence type="ECO:0000313" key="2">
    <source>
        <dbReference type="EMBL" id="CAF4358470.1"/>
    </source>
</evidence>
<comment type="caution">
    <text evidence="2">The sequence shown here is derived from an EMBL/GenBank/DDBJ whole genome shotgun (WGS) entry which is preliminary data.</text>
</comment>
<dbReference type="EMBL" id="CAJOBE010051421">
    <property type="protein sequence ID" value="CAF4358470.1"/>
    <property type="molecule type" value="Genomic_DNA"/>
</dbReference>
<sequence>KKIRINLNVPLKSVKQKENGPRIIDQAQKMVIQAPIVRIMKDRETFKHELLIQEVIKQLSSRFEPKISVIE</sequence>
<dbReference type="Proteomes" id="UP000663874">
    <property type="component" value="Unassembled WGS sequence"/>
</dbReference>
<feature type="domain" description="Cullin neddylation" evidence="1">
    <location>
        <begin position="24"/>
        <end position="71"/>
    </location>
</feature>
<reference evidence="2" key="1">
    <citation type="submission" date="2021-02" db="EMBL/GenBank/DDBJ databases">
        <authorList>
            <person name="Nowell W R."/>
        </authorList>
    </citation>
    <scope>NUCLEOTIDE SEQUENCE</scope>
</reference>
<evidence type="ECO:0000259" key="1">
    <source>
        <dbReference type="SMART" id="SM00884"/>
    </source>
</evidence>
<organism evidence="2 3">
    <name type="scientific">Rotaria sordida</name>
    <dbReference type="NCBI Taxonomy" id="392033"/>
    <lineage>
        <taxon>Eukaryota</taxon>
        <taxon>Metazoa</taxon>
        <taxon>Spiralia</taxon>
        <taxon>Gnathifera</taxon>
        <taxon>Rotifera</taxon>
        <taxon>Eurotatoria</taxon>
        <taxon>Bdelloidea</taxon>
        <taxon>Philodinida</taxon>
        <taxon>Philodinidae</taxon>
        <taxon>Rotaria</taxon>
    </lineage>
</organism>
<dbReference type="Gene3D" id="1.10.10.10">
    <property type="entry name" value="Winged helix-like DNA-binding domain superfamily/Winged helix DNA-binding domain"/>
    <property type="match status" value="1"/>
</dbReference>
<name>A0A820LJK9_9BILA</name>
<accession>A0A820LJK9</accession>
<proteinExistence type="predicted"/>
<feature type="non-terminal residue" evidence="2">
    <location>
        <position position="1"/>
    </location>
</feature>
<dbReference type="SUPFAM" id="SSF46785">
    <property type="entry name" value="Winged helix' DNA-binding domain"/>
    <property type="match status" value="1"/>
</dbReference>
<dbReference type="InterPro" id="IPR045093">
    <property type="entry name" value="Cullin"/>
</dbReference>
<dbReference type="Pfam" id="PF10557">
    <property type="entry name" value="Cullin_Nedd8"/>
    <property type="match status" value="1"/>
</dbReference>
<gene>
    <name evidence="2" type="ORF">FNK824_LOCUS42587</name>
</gene>
<evidence type="ECO:0000313" key="3">
    <source>
        <dbReference type="Proteomes" id="UP000663874"/>
    </source>
</evidence>
<protein>
    <recommendedName>
        <fullName evidence="1">Cullin neddylation domain-containing protein</fullName>
    </recommendedName>
</protein>
<dbReference type="AlphaFoldDB" id="A0A820LJK9"/>